<reference evidence="1" key="1">
    <citation type="submission" date="2023-05" db="EMBL/GenBank/DDBJ databases">
        <authorList>
            <consortium name="ELIXIR-Norway"/>
        </authorList>
    </citation>
    <scope>NUCLEOTIDE SEQUENCE</scope>
</reference>
<dbReference type="EMBL" id="OX596106">
    <property type="protein sequence ID" value="CAN0173299.1"/>
    <property type="molecule type" value="Genomic_DNA"/>
</dbReference>
<reference evidence="1" key="2">
    <citation type="submission" date="2025-03" db="EMBL/GenBank/DDBJ databases">
        <authorList>
            <consortium name="ELIXIR-Norway"/>
            <consortium name="Elixir Norway"/>
        </authorList>
    </citation>
    <scope>NUCLEOTIDE SEQUENCE</scope>
</reference>
<evidence type="ECO:0000313" key="2">
    <source>
        <dbReference type="Proteomes" id="UP001162501"/>
    </source>
</evidence>
<accession>A0AC59Z2E8</accession>
<feature type="non-terminal residue" evidence="1">
    <location>
        <position position="76"/>
    </location>
</feature>
<dbReference type="Proteomes" id="UP001162501">
    <property type="component" value="Chromosome 22"/>
</dbReference>
<name>A0AC59Z2E8_RANTA</name>
<evidence type="ECO:0000313" key="1">
    <source>
        <dbReference type="EMBL" id="CAN0173299.1"/>
    </source>
</evidence>
<sequence>TRPPGSGPCAPPQRSSAPSESPLGSRMPPPSTRPGSNLTPSITFSRCATERETTTTRNPSSAMRSSPRSSQREEAC</sequence>
<feature type="non-terminal residue" evidence="1">
    <location>
        <position position="1"/>
    </location>
</feature>
<protein>
    <submittedName>
        <fullName evidence="1">Uncharacterized protein</fullName>
    </submittedName>
</protein>
<organism evidence="1 2">
    <name type="scientific">Rangifer tarandus platyrhynchus</name>
    <name type="common">Svalbard reindeer</name>
    <dbReference type="NCBI Taxonomy" id="3082113"/>
    <lineage>
        <taxon>Eukaryota</taxon>
        <taxon>Metazoa</taxon>
        <taxon>Chordata</taxon>
        <taxon>Craniata</taxon>
        <taxon>Vertebrata</taxon>
        <taxon>Euteleostomi</taxon>
        <taxon>Mammalia</taxon>
        <taxon>Eutheria</taxon>
        <taxon>Laurasiatheria</taxon>
        <taxon>Artiodactyla</taxon>
        <taxon>Ruminantia</taxon>
        <taxon>Pecora</taxon>
        <taxon>Cervidae</taxon>
        <taxon>Odocoileinae</taxon>
        <taxon>Rangifer</taxon>
    </lineage>
</organism>
<gene>
    <name evidence="1" type="ORF">MRATA1EN22A_LOCUS13148</name>
</gene>
<proteinExistence type="predicted"/>